<dbReference type="CDD" id="cd19509">
    <property type="entry name" value="RecA-like_VPS4-like"/>
    <property type="match status" value="1"/>
</dbReference>
<dbReference type="InterPro" id="IPR027417">
    <property type="entry name" value="P-loop_NTPase"/>
</dbReference>
<dbReference type="Gene3D" id="1.10.8.60">
    <property type="match status" value="1"/>
</dbReference>
<dbReference type="Proteomes" id="UP000195570">
    <property type="component" value="Unassembled WGS sequence"/>
</dbReference>
<organism evidence="6 7">
    <name type="scientific">Trypanosoma equiperdum</name>
    <dbReference type="NCBI Taxonomy" id="5694"/>
    <lineage>
        <taxon>Eukaryota</taxon>
        <taxon>Discoba</taxon>
        <taxon>Euglenozoa</taxon>
        <taxon>Kinetoplastea</taxon>
        <taxon>Metakinetoplastina</taxon>
        <taxon>Trypanosomatida</taxon>
        <taxon>Trypanosomatidae</taxon>
        <taxon>Trypanosoma</taxon>
    </lineage>
</organism>
<dbReference type="GeneID" id="92375411"/>
<dbReference type="Gene3D" id="3.40.50.300">
    <property type="entry name" value="P-loop containing nucleotide triphosphate hydrolases"/>
    <property type="match status" value="1"/>
</dbReference>
<dbReference type="SMART" id="SM00382">
    <property type="entry name" value="AAA"/>
    <property type="match status" value="1"/>
</dbReference>
<reference evidence="6" key="1">
    <citation type="submission" date="2016-09" db="EMBL/GenBank/DDBJ databases">
        <authorList>
            <person name="Hebert L."/>
            <person name="Moumen B."/>
        </authorList>
    </citation>
    <scope>NUCLEOTIDE SEQUENCE [LARGE SCALE GENOMIC DNA]</scope>
    <source>
        <strain evidence="6">OVI</strain>
    </source>
</reference>
<evidence type="ECO:0000256" key="4">
    <source>
        <dbReference type="SAM" id="MobiDB-lite"/>
    </source>
</evidence>
<dbReference type="PANTHER" id="PTHR23074:SF17">
    <property type="entry name" value="FIDGETIN-LIKE PROTEIN 1"/>
    <property type="match status" value="1"/>
</dbReference>
<dbReference type="InterPro" id="IPR003593">
    <property type="entry name" value="AAA+_ATPase"/>
</dbReference>
<feature type="compositionally biased region" description="Low complexity" evidence="4">
    <location>
        <begin position="421"/>
        <end position="430"/>
    </location>
</feature>
<feature type="region of interest" description="Disordered" evidence="4">
    <location>
        <begin position="313"/>
        <end position="486"/>
    </location>
</feature>
<dbReference type="FunFam" id="3.40.50.300:FF:000159">
    <property type="entry name" value="Katanin p60 ATPase-containing subunit A1"/>
    <property type="match status" value="1"/>
</dbReference>
<evidence type="ECO:0000256" key="3">
    <source>
        <dbReference type="ARBA" id="ARBA00022840"/>
    </source>
</evidence>
<feature type="compositionally biased region" description="Low complexity" evidence="4">
    <location>
        <begin position="449"/>
        <end position="458"/>
    </location>
</feature>
<dbReference type="PROSITE" id="PS00674">
    <property type="entry name" value="AAA"/>
    <property type="match status" value="1"/>
</dbReference>
<evidence type="ECO:0000256" key="2">
    <source>
        <dbReference type="ARBA" id="ARBA00022741"/>
    </source>
</evidence>
<dbReference type="SUPFAM" id="SSF52540">
    <property type="entry name" value="P-loop containing nucleoside triphosphate hydrolases"/>
    <property type="match status" value="1"/>
</dbReference>
<feature type="compositionally biased region" description="Low complexity" evidence="4">
    <location>
        <begin position="470"/>
        <end position="480"/>
    </location>
</feature>
<gene>
    <name evidence="6" type="ORF">TEOVI_000147100</name>
</gene>
<dbReference type="GO" id="GO:0005524">
    <property type="term" value="F:ATP binding"/>
    <property type="evidence" value="ECO:0007669"/>
    <property type="project" value="UniProtKB-KW"/>
</dbReference>
<dbReference type="EMBL" id="CZPT02001330">
    <property type="protein sequence ID" value="SCU69902.1"/>
    <property type="molecule type" value="Genomic_DNA"/>
</dbReference>
<proteinExistence type="inferred from homology"/>
<dbReference type="InterPro" id="IPR003959">
    <property type="entry name" value="ATPase_AAA_core"/>
</dbReference>
<dbReference type="Pfam" id="PF17862">
    <property type="entry name" value="AAA_lid_3"/>
    <property type="match status" value="1"/>
</dbReference>
<evidence type="ECO:0000256" key="1">
    <source>
        <dbReference type="ARBA" id="ARBA00006914"/>
    </source>
</evidence>
<dbReference type="GO" id="GO:0016887">
    <property type="term" value="F:ATP hydrolysis activity"/>
    <property type="evidence" value="ECO:0007669"/>
    <property type="project" value="InterPro"/>
</dbReference>
<accession>A0A1G4ICQ3</accession>
<comment type="caution">
    <text evidence="6">The sequence shown here is derived from an EMBL/GenBank/DDBJ whole genome shotgun (WGS) entry which is preliminary data.</text>
</comment>
<feature type="region of interest" description="Disordered" evidence="4">
    <location>
        <begin position="265"/>
        <end position="299"/>
    </location>
</feature>
<dbReference type="RefSeq" id="XP_067080792.1">
    <property type="nucleotide sequence ID" value="XM_067224691.1"/>
</dbReference>
<dbReference type="VEuPathDB" id="TriTrypDB:TEOVI_000147100"/>
<evidence type="ECO:0000259" key="5">
    <source>
        <dbReference type="SMART" id="SM00382"/>
    </source>
</evidence>
<dbReference type="InterPro" id="IPR003960">
    <property type="entry name" value="ATPase_AAA_CS"/>
</dbReference>
<feature type="domain" description="AAA+ ATPase" evidence="5">
    <location>
        <begin position="563"/>
        <end position="701"/>
    </location>
</feature>
<comment type="similarity">
    <text evidence="1">Belongs to the AAA ATPase family.</text>
</comment>
<keyword evidence="2" id="KW-0547">Nucleotide-binding</keyword>
<dbReference type="Pfam" id="PF00004">
    <property type="entry name" value="AAA"/>
    <property type="match status" value="1"/>
</dbReference>
<dbReference type="AlphaFoldDB" id="A0A1G4ICQ3"/>
<dbReference type="PANTHER" id="PTHR23074">
    <property type="entry name" value="AAA DOMAIN-CONTAINING"/>
    <property type="match status" value="1"/>
</dbReference>
<evidence type="ECO:0000313" key="6">
    <source>
        <dbReference type="EMBL" id="SCU69902.1"/>
    </source>
</evidence>
<keyword evidence="3" id="KW-0067">ATP-binding</keyword>
<dbReference type="FunFam" id="1.10.8.60:FF:000022">
    <property type="entry name" value="Fidgetin like 1"/>
    <property type="match status" value="1"/>
</dbReference>
<dbReference type="InterPro" id="IPR041569">
    <property type="entry name" value="AAA_lid_3"/>
</dbReference>
<protein>
    <submittedName>
        <fullName evidence="6">AAA ATPase, putative</fullName>
    </submittedName>
</protein>
<keyword evidence="7" id="KW-1185">Reference proteome</keyword>
<sequence length="814" mass="87644">MGRHHDVPTATVSASSKGPLFSLTGRGGEVKRARELIASIGGTVTSNDNKADYLVAVKGAGRRKVEDFCNARQNNSPTDSGNKVVLLDMLEEWSSNGSLPKRRVRMEDAELTNLFSAAANERARRSYEVPPSFLKRSRVTLDAEGSVVDESDNAVLLKCGPTRSQLGKMMSSPSSAATVETVRCNDRTSPVKNGKAAGTTRFRPLLLDDESPDDQPSRHQKMATEMSGKVNPMRLAFRQRPKPDWDTYFSDPSVDCGVLTTEGSTTSTTFHHPACSSKSIGSQPKVKHTRNEAISDGNIAKQKKNGVLLLFDTNKVNSNGRSSVPPKSGQRQRGTASIHSCSVGTKTASVLSRSAGSAKIPPRQLSTVQQKKKEEQSISHASRNAPEGDRGPRIECPTGTSASLCRVVPTVRRANEDSASSKKAATSGASRMPPSLPPRLQAASKSSRTDGVVTTTDGAVPPSTRQSWNSRPSSAPAAPAKQTGVAARRSTCSDPLLKRVRQSIYCEGISEEACAAVLQQVVDRACPVNFDSIAGLDTCKRILQETIILPAKCPQLFTGLRRPCSGLLLFGPPGNGKTLLAKAVANECNTTFFSISAAAITSKWVGESEKMVRALFSVARALAPSTIFIDEVDSLLQARGAAQEGEGSRRMKTEFLVQMDGAGNDTQMARVLVMGATNRPFDLDEAVIRRFPKRVFVPLPDAPARAQILQKLLNTVETPNTLSSEAWERVVKLTSGYSGHDLRQLCEDAAMIPVRELVAEKLRKGENLAEHAHNALLRPLTLTDVEACVSGMNPSCCPKLLNALEEWSKTFGSK</sequence>
<feature type="region of interest" description="Disordered" evidence="4">
    <location>
        <begin position="1"/>
        <end position="25"/>
    </location>
</feature>
<dbReference type="InterPro" id="IPR050304">
    <property type="entry name" value="MT-severing_AAA_ATPase"/>
</dbReference>
<feature type="compositionally biased region" description="Polar residues" evidence="4">
    <location>
        <begin position="329"/>
        <end position="355"/>
    </location>
</feature>
<feature type="region of interest" description="Disordered" evidence="4">
    <location>
        <begin position="165"/>
        <end position="226"/>
    </location>
</feature>
<name>A0A1G4ICQ3_TRYEQ</name>
<evidence type="ECO:0000313" key="7">
    <source>
        <dbReference type="Proteomes" id="UP000195570"/>
    </source>
</evidence>